<evidence type="ECO:0000313" key="4">
    <source>
        <dbReference type="Proteomes" id="UP000669317"/>
    </source>
</evidence>
<dbReference type="KEGG" id="bvz:BRAD3257_3201"/>
<evidence type="ECO:0000313" key="1">
    <source>
        <dbReference type="EMBL" id="MBP0115784.1"/>
    </source>
</evidence>
<proteinExistence type="predicted"/>
<dbReference type="AlphaFoldDB" id="A0A2U3PYK1"/>
<name>A0A2U3PYK1_9BRAD</name>
<evidence type="ECO:0000313" key="3">
    <source>
        <dbReference type="Proteomes" id="UP000246085"/>
    </source>
</evidence>
<accession>A0A4Q0Q7M0</accession>
<accession>A0A2U3PYK1</accession>
<dbReference type="Proteomes" id="UP000669317">
    <property type="component" value="Unassembled WGS sequence"/>
</dbReference>
<reference evidence="1 4" key="2">
    <citation type="submission" date="2021-03" db="EMBL/GenBank/DDBJ databases">
        <title>Genome Sequence of Bradyrhizobium vignae strain ISRA400.</title>
        <authorList>
            <person name="Tisa L.S."/>
            <person name="Svistoonoff S."/>
            <person name="Hocher V."/>
            <person name="Fall S."/>
            <person name="Zaiya A."/>
            <person name="Naing D."/>
            <person name="Niang N."/>
            <person name="Diouf A."/>
            <person name="Dasylva M.C."/>
            <person name="Toure O."/>
            <person name="Gueye M."/>
            <person name="Gully D."/>
            <person name="Tisseyre P."/>
            <person name="Simpson S."/>
            <person name="Morris K."/>
            <person name="Thomas W.K."/>
        </authorList>
    </citation>
    <scope>NUCLEOTIDE SEQUENCE [LARGE SCALE GENOMIC DNA]</scope>
    <source>
        <strain evidence="1 4">ISRA400</strain>
    </source>
</reference>
<dbReference type="RefSeq" id="WP_122402367.1">
    <property type="nucleotide sequence ID" value="NZ_JAGIKT010000096.1"/>
</dbReference>
<gene>
    <name evidence="2" type="ORF">BRAD3257_3201</name>
    <name evidence="1" type="ORF">JWS04_32905</name>
</gene>
<keyword evidence="4" id="KW-1185">Reference proteome</keyword>
<dbReference type="OrthoDB" id="8116725at2"/>
<evidence type="ECO:0008006" key="5">
    <source>
        <dbReference type="Google" id="ProtNLM"/>
    </source>
</evidence>
<evidence type="ECO:0000313" key="2">
    <source>
        <dbReference type="EMBL" id="SPP94241.1"/>
    </source>
</evidence>
<sequence>MPPQLTNSASEPEVDAARLRLDFSIVLSLLDRYWRAFQERRQSPRVNLHDLSDRALMDLGLTRAEIDYFTSARALDRLRDRAMDPWGRGGM</sequence>
<organism evidence="2 3">
    <name type="scientific">Bradyrhizobium vignae</name>
    <dbReference type="NCBI Taxonomy" id="1549949"/>
    <lineage>
        <taxon>Bacteria</taxon>
        <taxon>Pseudomonadati</taxon>
        <taxon>Pseudomonadota</taxon>
        <taxon>Alphaproteobacteria</taxon>
        <taxon>Hyphomicrobiales</taxon>
        <taxon>Nitrobacteraceae</taxon>
        <taxon>Bradyrhizobium</taxon>
    </lineage>
</organism>
<dbReference type="EMBL" id="LS398110">
    <property type="protein sequence ID" value="SPP94241.1"/>
    <property type="molecule type" value="Genomic_DNA"/>
</dbReference>
<dbReference type="EMBL" id="JAGIKT010000096">
    <property type="protein sequence ID" value="MBP0115784.1"/>
    <property type="molecule type" value="Genomic_DNA"/>
</dbReference>
<protein>
    <recommendedName>
        <fullName evidence="5">DUF1127 domain-containing protein</fullName>
    </recommendedName>
</protein>
<dbReference type="Proteomes" id="UP000246085">
    <property type="component" value="Chromosome BRAD3257"/>
</dbReference>
<reference evidence="2 3" key="1">
    <citation type="submission" date="2018-03" db="EMBL/GenBank/DDBJ databases">
        <authorList>
            <person name="Gully D."/>
        </authorList>
    </citation>
    <scope>NUCLEOTIDE SEQUENCE [LARGE SCALE GENOMIC DNA]</scope>
    <source>
        <strain evidence="2">ORS3257</strain>
    </source>
</reference>